<keyword evidence="2" id="KW-1185">Reference proteome</keyword>
<accession>A1SUN5</accession>
<dbReference type="eggNOG" id="ENOG5032TC8">
    <property type="taxonomic scope" value="Bacteria"/>
</dbReference>
<evidence type="ECO:0000313" key="2">
    <source>
        <dbReference type="Proteomes" id="UP000000639"/>
    </source>
</evidence>
<dbReference type="Proteomes" id="UP000000639">
    <property type="component" value="Chromosome"/>
</dbReference>
<dbReference type="EMBL" id="CP000510">
    <property type="protein sequence ID" value="ABM03200.1"/>
    <property type="molecule type" value="Genomic_DNA"/>
</dbReference>
<dbReference type="STRING" id="357804.Ping_1380"/>
<gene>
    <name evidence="1" type="ordered locus">Ping_1380</name>
</gene>
<reference evidence="1 2" key="1">
    <citation type="submission" date="2007-01" db="EMBL/GenBank/DDBJ databases">
        <title>Complete sequence of Psychromonas ingrahamii 37.</title>
        <authorList>
            <consortium name="US DOE Joint Genome Institute"/>
            <person name="Copeland A."/>
            <person name="Lucas S."/>
            <person name="Lapidus A."/>
            <person name="Barry K."/>
            <person name="Detter J.C."/>
            <person name="Glavina del Rio T."/>
            <person name="Hammon N."/>
            <person name="Israni S."/>
            <person name="Dalin E."/>
            <person name="Tice H."/>
            <person name="Pitluck S."/>
            <person name="Thompson L.S."/>
            <person name="Brettin T."/>
            <person name="Bruce D."/>
            <person name="Han C."/>
            <person name="Tapia R."/>
            <person name="Schmutz J."/>
            <person name="Larimer F."/>
            <person name="Land M."/>
            <person name="Hauser L."/>
            <person name="Kyrpides N."/>
            <person name="Ivanova N."/>
            <person name="Staley J."/>
            <person name="Richardson P."/>
        </authorList>
    </citation>
    <scope>NUCLEOTIDE SEQUENCE [LARGE SCALE GENOMIC DNA]</scope>
    <source>
        <strain evidence="1 2">37</strain>
    </source>
</reference>
<dbReference type="HOGENOM" id="CLU_167650_1_0_6"/>
<organism evidence="1 2">
    <name type="scientific">Psychromonas ingrahamii (strain DSM 17664 / CCUG 51855 / 37)</name>
    <dbReference type="NCBI Taxonomy" id="357804"/>
    <lineage>
        <taxon>Bacteria</taxon>
        <taxon>Pseudomonadati</taxon>
        <taxon>Pseudomonadota</taxon>
        <taxon>Gammaproteobacteria</taxon>
        <taxon>Alteromonadales</taxon>
        <taxon>Psychromonadaceae</taxon>
        <taxon>Psychromonas</taxon>
    </lineage>
</organism>
<name>A1SUN5_PSYIN</name>
<proteinExistence type="predicted"/>
<dbReference type="Pfam" id="PF11280">
    <property type="entry name" value="DUF3081"/>
    <property type="match status" value="1"/>
</dbReference>
<dbReference type="RefSeq" id="WP_011769760.1">
    <property type="nucleotide sequence ID" value="NC_008709.1"/>
</dbReference>
<dbReference type="OrthoDB" id="5818611at2"/>
<dbReference type="AlphaFoldDB" id="A1SUN5"/>
<evidence type="ECO:0008006" key="3">
    <source>
        <dbReference type="Google" id="ProtNLM"/>
    </source>
</evidence>
<evidence type="ECO:0000313" key="1">
    <source>
        <dbReference type="EMBL" id="ABM03200.1"/>
    </source>
</evidence>
<dbReference type="InterPro" id="IPR021432">
    <property type="entry name" value="DUF3081"/>
</dbReference>
<protein>
    <recommendedName>
        <fullName evidence="3">DUF3081 domain-containing protein</fullName>
    </recommendedName>
</protein>
<dbReference type="KEGG" id="pin:Ping_1380"/>
<sequence length="89" mass="10559">MYLDKEKKQNLLHILNLVTTKGSKTDSVYELSGIRASYEFDGYTCWLAYRDLTVTLMFHGSYDFDYQHKETREFFFKLVSNLLAEKDNL</sequence>